<proteinExistence type="predicted"/>
<dbReference type="InterPro" id="IPR001387">
    <property type="entry name" value="Cro/C1-type_HTH"/>
</dbReference>
<dbReference type="CDD" id="cd00093">
    <property type="entry name" value="HTH_XRE"/>
    <property type="match status" value="1"/>
</dbReference>
<keyword evidence="3" id="KW-1185">Reference proteome</keyword>
<gene>
    <name evidence="2" type="ORF">ACIA8P_20555</name>
</gene>
<name>A0ABW7Y3T3_STRCE</name>
<dbReference type="PROSITE" id="PS50943">
    <property type="entry name" value="HTH_CROC1"/>
    <property type="match status" value="1"/>
</dbReference>
<organism evidence="2 3">
    <name type="scientific">Streptomyces cellulosae</name>
    <dbReference type="NCBI Taxonomy" id="1968"/>
    <lineage>
        <taxon>Bacteria</taxon>
        <taxon>Bacillati</taxon>
        <taxon>Actinomycetota</taxon>
        <taxon>Actinomycetes</taxon>
        <taxon>Kitasatosporales</taxon>
        <taxon>Streptomycetaceae</taxon>
        <taxon>Streptomyces</taxon>
    </lineage>
</organism>
<dbReference type="Pfam" id="PF01381">
    <property type="entry name" value="HTH_3"/>
    <property type="match status" value="1"/>
</dbReference>
<dbReference type="InterPro" id="IPR010982">
    <property type="entry name" value="Lambda_DNA-bd_dom_sf"/>
</dbReference>
<protein>
    <submittedName>
        <fullName evidence="2">Helix-turn-helix domain-containing protein</fullName>
    </submittedName>
</protein>
<reference evidence="2 3" key="1">
    <citation type="submission" date="2024-10" db="EMBL/GenBank/DDBJ databases">
        <title>The Natural Products Discovery Center: Release of the First 8490 Sequenced Strains for Exploring Actinobacteria Biosynthetic Diversity.</title>
        <authorList>
            <person name="Kalkreuter E."/>
            <person name="Kautsar S.A."/>
            <person name="Yang D."/>
            <person name="Bader C.D."/>
            <person name="Teijaro C.N."/>
            <person name="Fluegel L."/>
            <person name="Davis C.M."/>
            <person name="Simpson J.R."/>
            <person name="Lauterbach L."/>
            <person name="Steele A.D."/>
            <person name="Gui C."/>
            <person name="Meng S."/>
            <person name="Li G."/>
            <person name="Viehrig K."/>
            <person name="Ye F."/>
            <person name="Su P."/>
            <person name="Kiefer A.F."/>
            <person name="Nichols A."/>
            <person name="Cepeda A.J."/>
            <person name="Yan W."/>
            <person name="Fan B."/>
            <person name="Jiang Y."/>
            <person name="Adhikari A."/>
            <person name="Zheng C.-J."/>
            <person name="Schuster L."/>
            <person name="Cowan T.M."/>
            <person name="Smanski M.J."/>
            <person name="Chevrette M.G."/>
            <person name="De Carvalho L.P.S."/>
            <person name="Shen B."/>
        </authorList>
    </citation>
    <scope>NUCLEOTIDE SEQUENCE [LARGE SCALE GENOMIC DNA]</scope>
    <source>
        <strain evidence="2 3">NPDC051599</strain>
    </source>
</reference>
<dbReference type="Gene3D" id="1.10.260.40">
    <property type="entry name" value="lambda repressor-like DNA-binding domains"/>
    <property type="match status" value="1"/>
</dbReference>
<feature type="domain" description="HTH cro/C1-type" evidence="1">
    <location>
        <begin position="12"/>
        <end position="41"/>
    </location>
</feature>
<dbReference type="SUPFAM" id="SSF47413">
    <property type="entry name" value="lambda repressor-like DNA-binding domains"/>
    <property type="match status" value="1"/>
</dbReference>
<evidence type="ECO:0000313" key="2">
    <source>
        <dbReference type="EMBL" id="MFI5677033.1"/>
    </source>
</evidence>
<evidence type="ECO:0000313" key="3">
    <source>
        <dbReference type="Proteomes" id="UP001612415"/>
    </source>
</evidence>
<dbReference type="Proteomes" id="UP001612415">
    <property type="component" value="Unassembled WGS sequence"/>
</dbReference>
<dbReference type="RefSeq" id="WP_398657722.1">
    <property type="nucleotide sequence ID" value="NZ_JBITDC010000007.1"/>
</dbReference>
<sequence>MPLVTKWTGREVKALREAVRMSLMEFAEKLGVSDRIVSRWEADGERATLRMVNQAALDSLLAKADKDAQGRFVGIVSVDDVPAHAIIEPDADHASSGDYVKHPGDGKLMAYIPEGICLSGDDDDPVWVDEFHIDTFPTTPGRYELRGSAFISPLFRGSPAMSNDASELMHDDETGFRCVASQPSMDDSR</sequence>
<evidence type="ECO:0000259" key="1">
    <source>
        <dbReference type="PROSITE" id="PS50943"/>
    </source>
</evidence>
<dbReference type="EMBL" id="JBITDC010000007">
    <property type="protein sequence ID" value="MFI5677033.1"/>
    <property type="molecule type" value="Genomic_DNA"/>
</dbReference>
<comment type="caution">
    <text evidence="2">The sequence shown here is derived from an EMBL/GenBank/DDBJ whole genome shotgun (WGS) entry which is preliminary data.</text>
</comment>
<accession>A0ABW7Y3T3</accession>